<keyword evidence="2" id="KW-1185">Reference proteome</keyword>
<dbReference type="AlphaFoldDB" id="A0A1R3L115"/>
<gene>
    <name evidence="1" type="ORF">COLO4_02391</name>
</gene>
<proteinExistence type="predicted"/>
<name>A0A1R3L115_9ROSI</name>
<protein>
    <submittedName>
        <fullName evidence="1">Uncharacterized protein</fullName>
    </submittedName>
</protein>
<reference evidence="2" key="1">
    <citation type="submission" date="2013-09" db="EMBL/GenBank/DDBJ databases">
        <title>Corchorus olitorius genome sequencing.</title>
        <authorList>
            <person name="Alam M."/>
            <person name="Haque M.S."/>
            <person name="Islam M.S."/>
            <person name="Emdad E.M."/>
            <person name="Islam M.M."/>
            <person name="Ahmed B."/>
            <person name="Halim A."/>
            <person name="Hossen Q.M.M."/>
            <person name="Hossain M.Z."/>
            <person name="Ahmed R."/>
            <person name="Khan M.M."/>
            <person name="Islam R."/>
            <person name="Rashid M.M."/>
            <person name="Khan S.A."/>
            <person name="Rahman M.S."/>
            <person name="Alam M."/>
            <person name="Yahiya A.S."/>
            <person name="Khan M.S."/>
            <person name="Azam M.S."/>
            <person name="Haque T."/>
            <person name="Lashkar M.Z.H."/>
            <person name="Akhand A.I."/>
            <person name="Morshed G."/>
            <person name="Roy S."/>
            <person name="Uddin K.S."/>
            <person name="Rabeya T."/>
            <person name="Hossain A.S."/>
            <person name="Chowdhury A."/>
            <person name="Snigdha A.R."/>
            <person name="Mortoza M.S."/>
            <person name="Matin S.A."/>
            <person name="Hoque S.M.E."/>
            <person name="Islam M.K."/>
            <person name="Roy D.K."/>
            <person name="Haider R."/>
            <person name="Moosa M.M."/>
            <person name="Elias S.M."/>
            <person name="Hasan A.M."/>
            <person name="Jahan S."/>
            <person name="Shafiuddin M."/>
            <person name="Mahmood N."/>
            <person name="Shommy N.S."/>
        </authorList>
    </citation>
    <scope>NUCLEOTIDE SEQUENCE [LARGE SCALE GENOMIC DNA]</scope>
    <source>
        <strain evidence="2">cv. O-4</strain>
    </source>
</reference>
<dbReference type="Proteomes" id="UP000187203">
    <property type="component" value="Unassembled WGS sequence"/>
</dbReference>
<dbReference type="EMBL" id="AWUE01005324">
    <property type="protein sequence ID" value="OMP13036.1"/>
    <property type="molecule type" value="Genomic_DNA"/>
</dbReference>
<comment type="caution">
    <text evidence="1">The sequence shown here is derived from an EMBL/GenBank/DDBJ whole genome shotgun (WGS) entry which is preliminary data.</text>
</comment>
<evidence type="ECO:0000313" key="2">
    <source>
        <dbReference type="Proteomes" id="UP000187203"/>
    </source>
</evidence>
<accession>A0A1R3L115</accession>
<organism evidence="1 2">
    <name type="scientific">Corchorus olitorius</name>
    <dbReference type="NCBI Taxonomy" id="93759"/>
    <lineage>
        <taxon>Eukaryota</taxon>
        <taxon>Viridiplantae</taxon>
        <taxon>Streptophyta</taxon>
        <taxon>Embryophyta</taxon>
        <taxon>Tracheophyta</taxon>
        <taxon>Spermatophyta</taxon>
        <taxon>Magnoliopsida</taxon>
        <taxon>eudicotyledons</taxon>
        <taxon>Gunneridae</taxon>
        <taxon>Pentapetalae</taxon>
        <taxon>rosids</taxon>
        <taxon>malvids</taxon>
        <taxon>Malvales</taxon>
        <taxon>Malvaceae</taxon>
        <taxon>Grewioideae</taxon>
        <taxon>Apeibeae</taxon>
        <taxon>Corchorus</taxon>
    </lineage>
</organism>
<evidence type="ECO:0000313" key="1">
    <source>
        <dbReference type="EMBL" id="OMP13036.1"/>
    </source>
</evidence>
<sequence length="37" mass="4009">MECAILAVTAEAKPEYRAMKSDIHISPSSGKRFAGLE</sequence>